<dbReference type="Gene3D" id="3.40.50.1820">
    <property type="entry name" value="alpha/beta hydrolase"/>
    <property type="match status" value="1"/>
</dbReference>
<name>A0A4R6AM19_9RHOB</name>
<gene>
    <name evidence="2" type="ORF">E2L08_02730</name>
</gene>
<keyword evidence="2" id="KW-0378">Hydrolase</keyword>
<dbReference type="PANTHER" id="PTHR11614">
    <property type="entry name" value="PHOSPHOLIPASE-RELATED"/>
    <property type="match status" value="1"/>
</dbReference>
<proteinExistence type="predicted"/>
<keyword evidence="3" id="KW-1185">Reference proteome</keyword>
<accession>A0A4R6AM19</accession>
<dbReference type="InterPro" id="IPR022742">
    <property type="entry name" value="Hydrolase_4"/>
</dbReference>
<comment type="caution">
    <text evidence="2">The sequence shown here is derived from an EMBL/GenBank/DDBJ whole genome shotgun (WGS) entry which is preliminary data.</text>
</comment>
<dbReference type="AlphaFoldDB" id="A0A4R6AM19"/>
<evidence type="ECO:0000313" key="2">
    <source>
        <dbReference type="EMBL" id="TDL83578.1"/>
    </source>
</evidence>
<protein>
    <submittedName>
        <fullName evidence="2">Alpha/beta hydrolase</fullName>
    </submittedName>
</protein>
<feature type="domain" description="Serine aminopeptidase S33" evidence="1">
    <location>
        <begin position="43"/>
        <end position="294"/>
    </location>
</feature>
<evidence type="ECO:0000313" key="3">
    <source>
        <dbReference type="Proteomes" id="UP000295701"/>
    </source>
</evidence>
<dbReference type="Pfam" id="PF12146">
    <property type="entry name" value="Hydrolase_4"/>
    <property type="match status" value="1"/>
</dbReference>
<evidence type="ECO:0000259" key="1">
    <source>
        <dbReference type="Pfam" id="PF12146"/>
    </source>
</evidence>
<dbReference type="SUPFAM" id="SSF53474">
    <property type="entry name" value="alpha/beta-Hydrolases"/>
    <property type="match status" value="1"/>
</dbReference>
<dbReference type="EMBL" id="SNAA01000002">
    <property type="protein sequence ID" value="TDL83578.1"/>
    <property type="molecule type" value="Genomic_DNA"/>
</dbReference>
<dbReference type="InterPro" id="IPR051044">
    <property type="entry name" value="MAG_DAG_Lipase"/>
</dbReference>
<dbReference type="GO" id="GO:0016787">
    <property type="term" value="F:hydrolase activity"/>
    <property type="evidence" value="ECO:0007669"/>
    <property type="project" value="UniProtKB-KW"/>
</dbReference>
<dbReference type="InterPro" id="IPR029058">
    <property type="entry name" value="AB_hydrolase_fold"/>
</dbReference>
<organism evidence="2 3">
    <name type="scientific">Palleronia sediminis</name>
    <dbReference type="NCBI Taxonomy" id="2547833"/>
    <lineage>
        <taxon>Bacteria</taxon>
        <taxon>Pseudomonadati</taxon>
        <taxon>Pseudomonadota</taxon>
        <taxon>Alphaproteobacteria</taxon>
        <taxon>Rhodobacterales</taxon>
        <taxon>Roseobacteraceae</taxon>
        <taxon>Palleronia</taxon>
    </lineage>
</organism>
<reference evidence="2 3" key="1">
    <citation type="submission" date="2019-03" db="EMBL/GenBank/DDBJ databases">
        <title>Primorskyibacter sp. SS33 isolated from sediments.</title>
        <authorList>
            <person name="Xunke S."/>
        </authorList>
    </citation>
    <scope>NUCLEOTIDE SEQUENCE [LARGE SCALE GENOMIC DNA]</scope>
    <source>
        <strain evidence="2 3">SS33</strain>
    </source>
</reference>
<sequence>MVTRDSAPFHADIARAPDGTEAQWLRAEDGVRLRVGCCMAGRRGTVLLFPGRTEYVEKYGPTMAALERSGLSVAAIDWRGQGLADRIAPDPLSGHVDAFGDYQRDVAAMVALGRAEGWPEPWHLLAHSMGGAIGLRALLQGLPVARAAFSAPMWGISIAPPLRPFARAVSWMGIASGRGHAIAPLTSRRPYADIAPFAMNLLTGDEETFDWLADQTRTHPELALAGPSLGWLGAALRECRALAREPSPDVPALCLLGSREHIVDRKAVTRRMAEWPGGRLIAVEGGRHEVLMETPPRREMALFEIAAHFDGATRADPARTDRYPAPSGI</sequence>
<dbReference type="OrthoDB" id="9788260at2"/>
<dbReference type="Proteomes" id="UP000295701">
    <property type="component" value="Unassembled WGS sequence"/>
</dbReference>